<proteinExistence type="predicted"/>
<evidence type="ECO:0000256" key="1">
    <source>
        <dbReference type="SAM" id="MobiDB-lite"/>
    </source>
</evidence>
<sequence length="348" mass="39003">MLTRIDESSAYHWEWDPRVILNTSSLPSDDEIDAAYKTLLNSFAQDTAPGPLPEWRTQWPPDQRDRMLTVVQDAYEHLRYLVRVQAGMPPIPHRFGFKSASEEHAKRLFKDLSLRGKSTARLHGESTERVVVPAVVKPEHVLENTFIRRRSSVRNLSRITSPPTTPTRRQSQQRLRRKPSRASSAASSLNESQPKVVTRKPSRTSLLSLASVGSQVSNSSEAGVDESLEAMLELVTKGRTTVAGLRKRRWLRGSVDDGAAAMAGIVQHLDALSAKIVQFQGLRKTSVAPAEYSFDEHMALVRLFDDVRMTLRRLQTQTDSNGVDAGKGILEELRRENYVDRLNGILGS</sequence>
<protein>
    <submittedName>
        <fullName evidence="2">Uncharacterized protein</fullName>
    </submittedName>
</protein>
<evidence type="ECO:0000313" key="3">
    <source>
        <dbReference type="Proteomes" id="UP001174694"/>
    </source>
</evidence>
<comment type="caution">
    <text evidence="2">The sequence shown here is derived from an EMBL/GenBank/DDBJ whole genome shotgun (WGS) entry which is preliminary data.</text>
</comment>
<reference evidence="2" key="1">
    <citation type="submission" date="2022-07" db="EMBL/GenBank/DDBJ databases">
        <title>Fungi with potential for degradation of polypropylene.</title>
        <authorList>
            <person name="Gostincar C."/>
        </authorList>
    </citation>
    <scope>NUCLEOTIDE SEQUENCE</scope>
    <source>
        <strain evidence="2">EXF-13308</strain>
    </source>
</reference>
<name>A0AA38RAF7_9PEZI</name>
<dbReference type="EMBL" id="JANBVO010000019">
    <property type="protein sequence ID" value="KAJ9143332.1"/>
    <property type="molecule type" value="Genomic_DNA"/>
</dbReference>
<dbReference type="AlphaFoldDB" id="A0AA38RAF7"/>
<gene>
    <name evidence="2" type="ORF">NKR23_g6495</name>
</gene>
<keyword evidence="3" id="KW-1185">Reference proteome</keyword>
<accession>A0AA38RAF7</accession>
<feature type="region of interest" description="Disordered" evidence="1">
    <location>
        <begin position="153"/>
        <end position="202"/>
    </location>
</feature>
<organism evidence="2 3">
    <name type="scientific">Pleurostoma richardsiae</name>
    <dbReference type="NCBI Taxonomy" id="41990"/>
    <lineage>
        <taxon>Eukaryota</taxon>
        <taxon>Fungi</taxon>
        <taxon>Dikarya</taxon>
        <taxon>Ascomycota</taxon>
        <taxon>Pezizomycotina</taxon>
        <taxon>Sordariomycetes</taxon>
        <taxon>Sordariomycetidae</taxon>
        <taxon>Calosphaeriales</taxon>
        <taxon>Pleurostomataceae</taxon>
        <taxon>Pleurostoma</taxon>
    </lineage>
</organism>
<evidence type="ECO:0000313" key="2">
    <source>
        <dbReference type="EMBL" id="KAJ9143332.1"/>
    </source>
</evidence>
<dbReference type="Proteomes" id="UP001174694">
    <property type="component" value="Unassembled WGS sequence"/>
</dbReference>
<feature type="compositionally biased region" description="Low complexity" evidence="1">
    <location>
        <begin position="157"/>
        <end position="173"/>
    </location>
</feature>